<dbReference type="Pfam" id="PF12697">
    <property type="entry name" value="Abhydrolase_6"/>
    <property type="match status" value="1"/>
</dbReference>
<dbReference type="GO" id="GO:0016020">
    <property type="term" value="C:membrane"/>
    <property type="evidence" value="ECO:0007669"/>
    <property type="project" value="TreeGrafter"/>
</dbReference>
<dbReference type="PANTHER" id="PTHR43798">
    <property type="entry name" value="MONOACYLGLYCEROL LIPASE"/>
    <property type="match status" value="1"/>
</dbReference>
<evidence type="ECO:0000313" key="3">
    <source>
        <dbReference type="Proteomes" id="UP000324106"/>
    </source>
</evidence>
<dbReference type="OrthoDB" id="3371334at2"/>
<organism evidence="2 3">
    <name type="scientific">Streptomyces venezuelae</name>
    <dbReference type="NCBI Taxonomy" id="54571"/>
    <lineage>
        <taxon>Bacteria</taxon>
        <taxon>Bacillati</taxon>
        <taxon>Actinomycetota</taxon>
        <taxon>Actinomycetes</taxon>
        <taxon>Kitasatosporales</taxon>
        <taxon>Streptomycetaceae</taxon>
        <taxon>Streptomyces</taxon>
    </lineage>
</organism>
<dbReference type="AlphaFoldDB" id="A0A5P2AI83"/>
<dbReference type="PRINTS" id="PR00111">
    <property type="entry name" value="ABHYDROLASE"/>
</dbReference>
<evidence type="ECO:0000313" key="2">
    <source>
        <dbReference type="EMBL" id="QES17842.1"/>
    </source>
</evidence>
<feature type="domain" description="AB hydrolase-1" evidence="1">
    <location>
        <begin position="48"/>
        <end position="284"/>
    </location>
</feature>
<name>A0A5P2AI83_STRVZ</name>
<dbReference type="Gene3D" id="3.40.50.1820">
    <property type="entry name" value="alpha/beta hydrolase"/>
    <property type="match status" value="1"/>
</dbReference>
<accession>A0A5P2AI83</accession>
<proteinExistence type="predicted"/>
<dbReference type="GO" id="GO:0016787">
    <property type="term" value="F:hydrolase activity"/>
    <property type="evidence" value="ECO:0007669"/>
    <property type="project" value="UniProtKB-KW"/>
</dbReference>
<dbReference type="InterPro" id="IPR000073">
    <property type="entry name" value="AB_hydrolase_1"/>
</dbReference>
<sequence>MEVVTMNDSCTDSDIRERLLAGFPATERRIDLAGIPTAVLEGGDGPPLVLLHGPGEFAATWMRVMPELMETFSVVAPDLPGHGASEMGEGHLKADRVLAWLGELIERTCASRPVLVGHLLGGAIAARFACDHGDRLARLVLVDSYGLGRFRPAPRFALAMVRFMARPTERAQDRLMSACMTDLGRLREQLGERMELLEAYALDRARAPGQKAALRSLMPEFAMNPIPVADLARIAVPTSLICGRQDLQVRLKIAEAAGARHGWPLHVIEDAADDPAFEQPEAFLGALRVEIRTPLAPHVT</sequence>
<dbReference type="InterPro" id="IPR050266">
    <property type="entry name" value="AB_hydrolase_sf"/>
</dbReference>
<evidence type="ECO:0000259" key="1">
    <source>
        <dbReference type="Pfam" id="PF12697"/>
    </source>
</evidence>
<dbReference type="InterPro" id="IPR029058">
    <property type="entry name" value="AB_hydrolase_fold"/>
</dbReference>
<gene>
    <name evidence="2" type="ORF">DEJ46_00970</name>
</gene>
<dbReference type="Proteomes" id="UP000324106">
    <property type="component" value="Chromosome"/>
</dbReference>
<dbReference type="SUPFAM" id="SSF53474">
    <property type="entry name" value="alpha/beta-Hydrolases"/>
    <property type="match status" value="1"/>
</dbReference>
<reference evidence="2 3" key="1">
    <citation type="submission" date="2018-05" db="EMBL/GenBank/DDBJ databases">
        <title>Streptomyces venezuelae.</title>
        <authorList>
            <person name="Kim W."/>
            <person name="Lee N."/>
            <person name="Cho B.-K."/>
        </authorList>
    </citation>
    <scope>NUCLEOTIDE SEQUENCE [LARGE SCALE GENOMIC DNA]</scope>
    <source>
        <strain evidence="2 3">ATCC 15068</strain>
    </source>
</reference>
<keyword evidence="2" id="KW-0378">Hydrolase</keyword>
<dbReference type="PANTHER" id="PTHR43798:SF33">
    <property type="entry name" value="HYDROLASE, PUTATIVE (AFU_ORTHOLOGUE AFUA_2G14860)-RELATED"/>
    <property type="match status" value="1"/>
</dbReference>
<dbReference type="EMBL" id="CP029194">
    <property type="protein sequence ID" value="QES17842.1"/>
    <property type="molecule type" value="Genomic_DNA"/>
</dbReference>
<protein>
    <submittedName>
        <fullName evidence="2">Alpha/beta hydrolase</fullName>
    </submittedName>
</protein>